<name>A0ACB9KP91_BAUVA</name>
<sequence>MASTRLVLLALFIAFSFSSIVKVHANRKLLAPSLPDLGNIPGLNFPVPPITEWPEYRLPPPIFRVPNIPSFPTNPFFSPPVTAATKP</sequence>
<protein>
    <submittedName>
        <fullName evidence="1">Uncharacterized protein</fullName>
    </submittedName>
</protein>
<evidence type="ECO:0000313" key="2">
    <source>
        <dbReference type="Proteomes" id="UP000828941"/>
    </source>
</evidence>
<evidence type="ECO:0000313" key="1">
    <source>
        <dbReference type="EMBL" id="KAI4299140.1"/>
    </source>
</evidence>
<dbReference type="EMBL" id="CM039438">
    <property type="protein sequence ID" value="KAI4299140.1"/>
    <property type="molecule type" value="Genomic_DNA"/>
</dbReference>
<organism evidence="1 2">
    <name type="scientific">Bauhinia variegata</name>
    <name type="common">Purple orchid tree</name>
    <name type="synonym">Phanera variegata</name>
    <dbReference type="NCBI Taxonomy" id="167791"/>
    <lineage>
        <taxon>Eukaryota</taxon>
        <taxon>Viridiplantae</taxon>
        <taxon>Streptophyta</taxon>
        <taxon>Embryophyta</taxon>
        <taxon>Tracheophyta</taxon>
        <taxon>Spermatophyta</taxon>
        <taxon>Magnoliopsida</taxon>
        <taxon>eudicotyledons</taxon>
        <taxon>Gunneridae</taxon>
        <taxon>Pentapetalae</taxon>
        <taxon>rosids</taxon>
        <taxon>fabids</taxon>
        <taxon>Fabales</taxon>
        <taxon>Fabaceae</taxon>
        <taxon>Cercidoideae</taxon>
        <taxon>Cercideae</taxon>
        <taxon>Bauhiniinae</taxon>
        <taxon>Bauhinia</taxon>
    </lineage>
</organism>
<proteinExistence type="predicted"/>
<accession>A0ACB9KP91</accession>
<reference evidence="1 2" key="1">
    <citation type="journal article" date="2022" name="DNA Res.">
        <title>Chromosomal-level genome assembly of the orchid tree Bauhinia variegata (Leguminosae; Cercidoideae) supports the allotetraploid origin hypothesis of Bauhinia.</title>
        <authorList>
            <person name="Zhong Y."/>
            <person name="Chen Y."/>
            <person name="Zheng D."/>
            <person name="Pang J."/>
            <person name="Liu Y."/>
            <person name="Luo S."/>
            <person name="Meng S."/>
            <person name="Qian L."/>
            <person name="Wei D."/>
            <person name="Dai S."/>
            <person name="Zhou R."/>
        </authorList>
    </citation>
    <scope>NUCLEOTIDE SEQUENCE [LARGE SCALE GENOMIC DNA]</scope>
    <source>
        <strain evidence="1">BV-YZ2020</strain>
    </source>
</reference>
<dbReference type="Proteomes" id="UP000828941">
    <property type="component" value="Chromosome 13"/>
</dbReference>
<keyword evidence="2" id="KW-1185">Reference proteome</keyword>
<gene>
    <name evidence="1" type="ORF">L6164_032628</name>
</gene>
<comment type="caution">
    <text evidence="1">The sequence shown here is derived from an EMBL/GenBank/DDBJ whole genome shotgun (WGS) entry which is preliminary data.</text>
</comment>